<dbReference type="Gene3D" id="3.40.630.30">
    <property type="match status" value="1"/>
</dbReference>
<organism evidence="2 4">
    <name type="scientific">Rotaria magnacalcarata</name>
    <dbReference type="NCBI Taxonomy" id="392030"/>
    <lineage>
        <taxon>Eukaryota</taxon>
        <taxon>Metazoa</taxon>
        <taxon>Spiralia</taxon>
        <taxon>Gnathifera</taxon>
        <taxon>Rotifera</taxon>
        <taxon>Eurotatoria</taxon>
        <taxon>Bdelloidea</taxon>
        <taxon>Philodinida</taxon>
        <taxon>Philodinidae</taxon>
        <taxon>Rotaria</taxon>
    </lineage>
</organism>
<sequence length="232" mass="26326">MSSAYGRIDRPKEYDSSKLELLLPIESLTKLNEQVSVHSLITILKQLNDESKLIVYLQTLLNNEIDAGNTYPQKYPLNLTEFKNYFLSGDAFIVIKSGKNVSIDFSNDLEKTILGTFYIKPNFPGRCSHICNGGFITSAIHRNQGIGKIMGKAFIEIVPLLGYRASMFNLVFANNIPSVRLWRSLGFQEIGRVPKAGYLIKKNEATKQANAEEEEEEEEEFVDAIMFYYSFV</sequence>
<evidence type="ECO:0000313" key="4">
    <source>
        <dbReference type="Proteomes" id="UP000663856"/>
    </source>
</evidence>
<dbReference type="PANTHER" id="PTHR43138:SF1">
    <property type="entry name" value="N-ACETYLTRANSFERASE ACA1"/>
    <property type="match status" value="1"/>
</dbReference>
<accession>A0A816VYW5</accession>
<dbReference type="Proteomes" id="UP000663856">
    <property type="component" value="Unassembled WGS sequence"/>
</dbReference>
<dbReference type="GO" id="GO:0016747">
    <property type="term" value="F:acyltransferase activity, transferring groups other than amino-acyl groups"/>
    <property type="evidence" value="ECO:0007669"/>
    <property type="project" value="InterPro"/>
</dbReference>
<keyword evidence="5" id="KW-1185">Reference proteome</keyword>
<feature type="domain" description="N-acetyltransferase" evidence="1">
    <location>
        <begin position="42"/>
        <end position="204"/>
    </location>
</feature>
<dbReference type="InterPro" id="IPR016181">
    <property type="entry name" value="Acyl_CoA_acyltransferase"/>
</dbReference>
<name>A0A816VYW5_9BILA</name>
<dbReference type="EMBL" id="CAJNRF010010947">
    <property type="protein sequence ID" value="CAF2126216.1"/>
    <property type="molecule type" value="Genomic_DNA"/>
</dbReference>
<reference evidence="2" key="1">
    <citation type="submission" date="2021-02" db="EMBL/GenBank/DDBJ databases">
        <authorList>
            <person name="Nowell W R."/>
        </authorList>
    </citation>
    <scope>NUCLEOTIDE SEQUENCE</scope>
</reference>
<proteinExistence type="predicted"/>
<evidence type="ECO:0000259" key="1">
    <source>
        <dbReference type="PROSITE" id="PS51186"/>
    </source>
</evidence>
<evidence type="ECO:0000313" key="2">
    <source>
        <dbReference type="EMBL" id="CAF2126216.1"/>
    </source>
</evidence>
<gene>
    <name evidence="3" type="ORF">OVN521_LOCUS2574</name>
    <name evidence="2" type="ORF">WKI299_LOCUS25375</name>
</gene>
<dbReference type="InterPro" id="IPR052742">
    <property type="entry name" value="Mito_N-acetyltransferase"/>
</dbReference>
<dbReference type="GO" id="GO:0005634">
    <property type="term" value="C:nucleus"/>
    <property type="evidence" value="ECO:0007669"/>
    <property type="project" value="TreeGrafter"/>
</dbReference>
<dbReference type="EMBL" id="CAJOBG010000205">
    <property type="protein sequence ID" value="CAF3777045.1"/>
    <property type="molecule type" value="Genomic_DNA"/>
</dbReference>
<dbReference type="InterPro" id="IPR000182">
    <property type="entry name" value="GNAT_dom"/>
</dbReference>
<dbReference type="AlphaFoldDB" id="A0A816VYW5"/>
<dbReference type="PROSITE" id="PS51186">
    <property type="entry name" value="GNAT"/>
    <property type="match status" value="1"/>
</dbReference>
<dbReference type="SUPFAM" id="SSF55729">
    <property type="entry name" value="Acyl-CoA N-acyltransferases (Nat)"/>
    <property type="match status" value="1"/>
</dbReference>
<evidence type="ECO:0000313" key="3">
    <source>
        <dbReference type="EMBL" id="CAF3777045.1"/>
    </source>
</evidence>
<comment type="caution">
    <text evidence="2">The sequence shown here is derived from an EMBL/GenBank/DDBJ whole genome shotgun (WGS) entry which is preliminary data.</text>
</comment>
<dbReference type="Pfam" id="PF00583">
    <property type="entry name" value="Acetyltransf_1"/>
    <property type="match status" value="1"/>
</dbReference>
<dbReference type="PANTHER" id="PTHR43138">
    <property type="entry name" value="ACETYLTRANSFERASE, GNAT FAMILY"/>
    <property type="match status" value="1"/>
</dbReference>
<evidence type="ECO:0000313" key="5">
    <source>
        <dbReference type="Proteomes" id="UP000663866"/>
    </source>
</evidence>
<dbReference type="Proteomes" id="UP000663866">
    <property type="component" value="Unassembled WGS sequence"/>
</dbReference>
<protein>
    <recommendedName>
        <fullName evidence="1">N-acetyltransferase domain-containing protein</fullName>
    </recommendedName>
</protein>